<evidence type="ECO:0000256" key="3">
    <source>
        <dbReference type="ARBA" id="ARBA00022989"/>
    </source>
</evidence>
<evidence type="ECO:0000256" key="2">
    <source>
        <dbReference type="ARBA" id="ARBA00022692"/>
    </source>
</evidence>
<accession>A0AAN6RVE5</accession>
<dbReference type="InterPro" id="IPR049326">
    <property type="entry name" value="Rhodopsin_dom_fungi"/>
</dbReference>
<feature type="transmembrane region" description="Helical" evidence="7">
    <location>
        <begin position="203"/>
        <end position="224"/>
    </location>
</feature>
<evidence type="ECO:0000256" key="4">
    <source>
        <dbReference type="ARBA" id="ARBA00023136"/>
    </source>
</evidence>
<evidence type="ECO:0000313" key="10">
    <source>
        <dbReference type="Proteomes" id="UP001303889"/>
    </source>
</evidence>
<feature type="transmembrane region" description="Helical" evidence="7">
    <location>
        <begin position="119"/>
        <end position="140"/>
    </location>
</feature>
<dbReference type="Proteomes" id="UP001303889">
    <property type="component" value="Unassembled WGS sequence"/>
</dbReference>
<reference evidence="9" key="1">
    <citation type="journal article" date="2023" name="Mol. Phylogenet. Evol.">
        <title>Genome-scale phylogeny and comparative genomics of the fungal order Sordariales.</title>
        <authorList>
            <person name="Hensen N."/>
            <person name="Bonometti L."/>
            <person name="Westerberg I."/>
            <person name="Brannstrom I.O."/>
            <person name="Guillou S."/>
            <person name="Cros-Aarteil S."/>
            <person name="Calhoun S."/>
            <person name="Haridas S."/>
            <person name="Kuo A."/>
            <person name="Mondo S."/>
            <person name="Pangilinan J."/>
            <person name="Riley R."/>
            <person name="LaButti K."/>
            <person name="Andreopoulos B."/>
            <person name="Lipzen A."/>
            <person name="Chen C."/>
            <person name="Yan M."/>
            <person name="Daum C."/>
            <person name="Ng V."/>
            <person name="Clum A."/>
            <person name="Steindorff A."/>
            <person name="Ohm R.A."/>
            <person name="Martin F."/>
            <person name="Silar P."/>
            <person name="Natvig D.O."/>
            <person name="Lalanne C."/>
            <person name="Gautier V."/>
            <person name="Ament-Velasquez S.L."/>
            <person name="Kruys A."/>
            <person name="Hutchinson M.I."/>
            <person name="Powell A.J."/>
            <person name="Barry K."/>
            <person name="Miller A.N."/>
            <person name="Grigoriev I.V."/>
            <person name="Debuchy R."/>
            <person name="Gladieux P."/>
            <person name="Hiltunen Thoren M."/>
            <person name="Johannesson H."/>
        </authorList>
    </citation>
    <scope>NUCLEOTIDE SEQUENCE</scope>
    <source>
        <strain evidence="9">CBS 103.79</strain>
    </source>
</reference>
<feature type="compositionally biased region" description="Basic residues" evidence="6">
    <location>
        <begin position="289"/>
        <end position="300"/>
    </location>
</feature>
<dbReference type="EMBL" id="MU855409">
    <property type="protein sequence ID" value="KAK3904189.1"/>
    <property type="molecule type" value="Genomic_DNA"/>
</dbReference>
<feature type="transmembrane region" description="Helical" evidence="7">
    <location>
        <begin position="43"/>
        <end position="65"/>
    </location>
</feature>
<dbReference type="AlphaFoldDB" id="A0AAN6RVE5"/>
<evidence type="ECO:0000256" key="1">
    <source>
        <dbReference type="ARBA" id="ARBA00004141"/>
    </source>
</evidence>
<evidence type="ECO:0000256" key="6">
    <source>
        <dbReference type="SAM" id="MobiDB-lite"/>
    </source>
</evidence>
<feature type="transmembrane region" description="Helical" evidence="7">
    <location>
        <begin position="12"/>
        <end position="31"/>
    </location>
</feature>
<keyword evidence="4 7" id="KW-0472">Membrane</keyword>
<comment type="similarity">
    <text evidence="5">Belongs to the SAT4 family.</text>
</comment>
<feature type="transmembrane region" description="Helical" evidence="7">
    <location>
        <begin position="85"/>
        <end position="107"/>
    </location>
</feature>
<evidence type="ECO:0000313" key="9">
    <source>
        <dbReference type="EMBL" id="KAK3904189.1"/>
    </source>
</evidence>
<keyword evidence="10" id="KW-1185">Reference proteome</keyword>
<reference evidence="9" key="2">
    <citation type="submission" date="2023-05" db="EMBL/GenBank/DDBJ databases">
        <authorList>
            <consortium name="Lawrence Berkeley National Laboratory"/>
            <person name="Steindorff A."/>
            <person name="Hensen N."/>
            <person name="Bonometti L."/>
            <person name="Westerberg I."/>
            <person name="Brannstrom I.O."/>
            <person name="Guillou S."/>
            <person name="Cros-Aarteil S."/>
            <person name="Calhoun S."/>
            <person name="Haridas S."/>
            <person name="Kuo A."/>
            <person name="Mondo S."/>
            <person name="Pangilinan J."/>
            <person name="Riley R."/>
            <person name="Labutti K."/>
            <person name="Andreopoulos B."/>
            <person name="Lipzen A."/>
            <person name="Chen C."/>
            <person name="Yanf M."/>
            <person name="Daum C."/>
            <person name="Ng V."/>
            <person name="Clum A."/>
            <person name="Ohm R."/>
            <person name="Martin F."/>
            <person name="Silar P."/>
            <person name="Natvig D."/>
            <person name="Lalanne C."/>
            <person name="Gautier V."/>
            <person name="Ament-Velasquez S.L."/>
            <person name="Kruys A."/>
            <person name="Hutchinson M.I."/>
            <person name="Powell A.J."/>
            <person name="Barry K."/>
            <person name="Miller A.N."/>
            <person name="Grigoriev I.V."/>
            <person name="Debuchy R."/>
            <person name="Gladieux P."/>
            <person name="Thoren M.H."/>
            <person name="Johannesson H."/>
        </authorList>
    </citation>
    <scope>NUCLEOTIDE SEQUENCE</scope>
    <source>
        <strain evidence="9">CBS 103.79</strain>
    </source>
</reference>
<feature type="transmembrane region" description="Helical" evidence="7">
    <location>
        <begin position="169"/>
        <end position="191"/>
    </location>
</feature>
<organism evidence="9 10">
    <name type="scientific">Staphylotrichum tortipilum</name>
    <dbReference type="NCBI Taxonomy" id="2831512"/>
    <lineage>
        <taxon>Eukaryota</taxon>
        <taxon>Fungi</taxon>
        <taxon>Dikarya</taxon>
        <taxon>Ascomycota</taxon>
        <taxon>Pezizomycotina</taxon>
        <taxon>Sordariomycetes</taxon>
        <taxon>Sordariomycetidae</taxon>
        <taxon>Sordariales</taxon>
        <taxon>Chaetomiaceae</taxon>
        <taxon>Staphylotrichum</taxon>
    </lineage>
</organism>
<dbReference type="Pfam" id="PF20684">
    <property type="entry name" value="Fung_rhodopsin"/>
    <property type="match status" value="1"/>
</dbReference>
<comment type="caution">
    <text evidence="9">The sequence shown here is derived from an EMBL/GenBank/DDBJ whole genome shotgun (WGS) entry which is preliminary data.</text>
</comment>
<protein>
    <recommendedName>
        <fullName evidence="8">Rhodopsin domain-containing protein</fullName>
    </recommendedName>
</protein>
<sequence length="314" mass="34562">MDDDDRGPNMLATTWALTGLSGVFLAVRLACKLRTKRRLWWDDYVLTLSWVMLLVSIVLVTMSVPRGLGRHVKHVPIENLSTLGFMGNFTGTFSILAAVWSKTSFALTLLRLMSGRVRIVLWAIIATINISMGLNAVFMWTRCSPASKVWNPYSPGTCWEPHVYPAYGMFAAGYSGIMDFVLALLPWKVIWKLQMKRKEKVGVALAMSMGVFAGATAIVKTTVIPTLASPDYTCRGAAESAVTIIAASIPVLRTLFRDLQTLSRRQYGTGRHGTHTGSKDPVDMEMSRGRRGKRPSRKVGKGGEKGVASLSLFT</sequence>
<feature type="compositionally biased region" description="Basic and acidic residues" evidence="6">
    <location>
        <begin position="277"/>
        <end position="288"/>
    </location>
</feature>
<dbReference type="PANTHER" id="PTHR33048:SF42">
    <property type="entry name" value="INTEGRAL MEMBRANE PROTEIN"/>
    <property type="match status" value="1"/>
</dbReference>
<proteinExistence type="inferred from homology"/>
<dbReference type="PANTHER" id="PTHR33048">
    <property type="entry name" value="PTH11-LIKE INTEGRAL MEMBRANE PROTEIN (AFU_ORTHOLOGUE AFUA_5G11245)"/>
    <property type="match status" value="1"/>
</dbReference>
<evidence type="ECO:0000256" key="7">
    <source>
        <dbReference type="SAM" id="Phobius"/>
    </source>
</evidence>
<evidence type="ECO:0000256" key="5">
    <source>
        <dbReference type="ARBA" id="ARBA00038359"/>
    </source>
</evidence>
<feature type="region of interest" description="Disordered" evidence="6">
    <location>
        <begin position="267"/>
        <end position="314"/>
    </location>
</feature>
<feature type="domain" description="Rhodopsin" evidence="8">
    <location>
        <begin position="27"/>
        <end position="257"/>
    </location>
</feature>
<gene>
    <name evidence="9" type="ORF">C8A05DRAFT_42698</name>
</gene>
<comment type="subcellular location">
    <subcellularLocation>
        <location evidence="1">Membrane</location>
        <topology evidence="1">Multi-pass membrane protein</topology>
    </subcellularLocation>
</comment>
<dbReference type="GO" id="GO:0016020">
    <property type="term" value="C:membrane"/>
    <property type="evidence" value="ECO:0007669"/>
    <property type="project" value="UniProtKB-SubCell"/>
</dbReference>
<evidence type="ECO:0000259" key="8">
    <source>
        <dbReference type="Pfam" id="PF20684"/>
    </source>
</evidence>
<name>A0AAN6RVE5_9PEZI</name>
<keyword evidence="2 7" id="KW-0812">Transmembrane</keyword>
<keyword evidence="3 7" id="KW-1133">Transmembrane helix</keyword>
<feature type="transmembrane region" description="Helical" evidence="7">
    <location>
        <begin position="236"/>
        <end position="256"/>
    </location>
</feature>
<dbReference type="InterPro" id="IPR052337">
    <property type="entry name" value="SAT4-like"/>
</dbReference>